<accession>A0ABP6ZRD9</accession>
<gene>
    <name evidence="2" type="ORF">GCM10022419_119530</name>
</gene>
<name>A0ABP6ZRD9_9ACTN</name>
<dbReference type="SUPFAM" id="SSF47336">
    <property type="entry name" value="ACP-like"/>
    <property type="match status" value="1"/>
</dbReference>
<proteinExistence type="predicted"/>
<dbReference type="EMBL" id="BAABDQ010000051">
    <property type="protein sequence ID" value="GAA3614443.1"/>
    <property type="molecule type" value="Genomic_DNA"/>
</dbReference>
<dbReference type="InterPro" id="IPR009081">
    <property type="entry name" value="PP-bd_ACP"/>
</dbReference>
<keyword evidence="3" id="KW-1185">Reference proteome</keyword>
<evidence type="ECO:0000313" key="3">
    <source>
        <dbReference type="Proteomes" id="UP001500630"/>
    </source>
</evidence>
<dbReference type="Proteomes" id="UP001500630">
    <property type="component" value="Unassembled WGS sequence"/>
</dbReference>
<evidence type="ECO:0000259" key="1">
    <source>
        <dbReference type="PROSITE" id="PS50075"/>
    </source>
</evidence>
<dbReference type="InterPro" id="IPR036736">
    <property type="entry name" value="ACP-like_sf"/>
</dbReference>
<evidence type="ECO:0000313" key="2">
    <source>
        <dbReference type="EMBL" id="GAA3614443.1"/>
    </source>
</evidence>
<organism evidence="2 3">
    <name type="scientific">Nonomuraea rosea</name>
    <dbReference type="NCBI Taxonomy" id="638574"/>
    <lineage>
        <taxon>Bacteria</taxon>
        <taxon>Bacillati</taxon>
        <taxon>Actinomycetota</taxon>
        <taxon>Actinomycetes</taxon>
        <taxon>Streptosporangiales</taxon>
        <taxon>Streptosporangiaceae</taxon>
        <taxon>Nonomuraea</taxon>
    </lineage>
</organism>
<dbReference type="Gene3D" id="1.10.1200.10">
    <property type="entry name" value="ACP-like"/>
    <property type="match status" value="1"/>
</dbReference>
<feature type="domain" description="Carrier" evidence="1">
    <location>
        <begin position="1"/>
        <end position="40"/>
    </location>
</feature>
<comment type="caution">
    <text evidence="2">The sequence shown here is derived from an EMBL/GenBank/DDBJ whole genome shotgun (WGS) entry which is preliminary data.</text>
</comment>
<reference evidence="3" key="1">
    <citation type="journal article" date="2019" name="Int. J. Syst. Evol. Microbiol.">
        <title>The Global Catalogue of Microorganisms (GCM) 10K type strain sequencing project: providing services to taxonomists for standard genome sequencing and annotation.</title>
        <authorList>
            <consortium name="The Broad Institute Genomics Platform"/>
            <consortium name="The Broad Institute Genome Sequencing Center for Infectious Disease"/>
            <person name="Wu L."/>
            <person name="Ma J."/>
        </authorList>
    </citation>
    <scope>NUCLEOTIDE SEQUENCE [LARGE SCALE GENOMIC DNA]</scope>
    <source>
        <strain evidence="3">JCM 17326</strain>
    </source>
</reference>
<sequence length="63" mass="6888">MLTVVIRRRLEKRFRCSLPTTLLWRQPTVAAVSDYIAGLVSPTASTPLLVAAPIPALRGSSLR</sequence>
<protein>
    <recommendedName>
        <fullName evidence="1">Carrier domain-containing protein</fullName>
    </recommendedName>
</protein>
<dbReference type="PROSITE" id="PS50075">
    <property type="entry name" value="CARRIER"/>
    <property type="match status" value="1"/>
</dbReference>